<dbReference type="EMBL" id="KV750213">
    <property type="protein sequence ID" value="OCL05763.1"/>
    <property type="molecule type" value="Genomic_DNA"/>
</dbReference>
<evidence type="ECO:0000256" key="1">
    <source>
        <dbReference type="SAM" id="SignalP"/>
    </source>
</evidence>
<keyword evidence="1" id="KW-0732">Signal</keyword>
<feature type="non-terminal residue" evidence="2">
    <location>
        <position position="1"/>
    </location>
</feature>
<dbReference type="AlphaFoldDB" id="A0A8E2JQH0"/>
<organism evidence="2 3">
    <name type="scientific">Glonium stellatum</name>
    <dbReference type="NCBI Taxonomy" id="574774"/>
    <lineage>
        <taxon>Eukaryota</taxon>
        <taxon>Fungi</taxon>
        <taxon>Dikarya</taxon>
        <taxon>Ascomycota</taxon>
        <taxon>Pezizomycotina</taxon>
        <taxon>Dothideomycetes</taxon>
        <taxon>Pleosporomycetidae</taxon>
        <taxon>Gloniales</taxon>
        <taxon>Gloniaceae</taxon>
        <taxon>Glonium</taxon>
    </lineage>
</organism>
<reference evidence="2 3" key="1">
    <citation type="journal article" date="2016" name="Nat. Commun.">
        <title>Ectomycorrhizal ecology is imprinted in the genome of the dominant symbiotic fungus Cenococcum geophilum.</title>
        <authorList>
            <consortium name="DOE Joint Genome Institute"/>
            <person name="Peter M."/>
            <person name="Kohler A."/>
            <person name="Ohm R.A."/>
            <person name="Kuo A."/>
            <person name="Krutzmann J."/>
            <person name="Morin E."/>
            <person name="Arend M."/>
            <person name="Barry K.W."/>
            <person name="Binder M."/>
            <person name="Choi C."/>
            <person name="Clum A."/>
            <person name="Copeland A."/>
            <person name="Grisel N."/>
            <person name="Haridas S."/>
            <person name="Kipfer T."/>
            <person name="LaButti K."/>
            <person name="Lindquist E."/>
            <person name="Lipzen A."/>
            <person name="Maire R."/>
            <person name="Meier B."/>
            <person name="Mihaltcheva S."/>
            <person name="Molinier V."/>
            <person name="Murat C."/>
            <person name="Poggeler S."/>
            <person name="Quandt C.A."/>
            <person name="Sperisen C."/>
            <person name="Tritt A."/>
            <person name="Tisserant E."/>
            <person name="Crous P.W."/>
            <person name="Henrissat B."/>
            <person name="Nehls U."/>
            <person name="Egli S."/>
            <person name="Spatafora J.W."/>
            <person name="Grigoriev I.V."/>
            <person name="Martin F.M."/>
        </authorList>
    </citation>
    <scope>NUCLEOTIDE SEQUENCE [LARGE SCALE GENOMIC DNA]</scope>
    <source>
        <strain evidence="2 3">CBS 207.34</strain>
    </source>
</reference>
<feature type="signal peptide" evidence="1">
    <location>
        <begin position="1"/>
        <end position="16"/>
    </location>
</feature>
<evidence type="ECO:0000313" key="3">
    <source>
        <dbReference type="Proteomes" id="UP000250140"/>
    </source>
</evidence>
<sequence>GCWLLAAGCWLPDAGCWMLDAGDWQLPAGSELLADGGWLFFFFPLCRRGPGTGRGQASWSRTAKDQVGVGIRAAAAMDAGIALTRGQQHYRYGCFAQALCGLEGLRA</sequence>
<accession>A0A8E2JQH0</accession>
<evidence type="ECO:0000313" key="2">
    <source>
        <dbReference type="EMBL" id="OCL05763.1"/>
    </source>
</evidence>
<keyword evidence="3" id="KW-1185">Reference proteome</keyword>
<feature type="chain" id="PRO_5034888058" evidence="1">
    <location>
        <begin position="17"/>
        <end position="107"/>
    </location>
</feature>
<proteinExistence type="predicted"/>
<protein>
    <submittedName>
        <fullName evidence="2">Uncharacterized protein</fullName>
    </submittedName>
</protein>
<dbReference type="Proteomes" id="UP000250140">
    <property type="component" value="Unassembled WGS sequence"/>
</dbReference>
<name>A0A8E2JQH0_9PEZI</name>
<gene>
    <name evidence="2" type="ORF">AOQ84DRAFT_298309</name>
</gene>
<dbReference type="OrthoDB" id="5425455at2759"/>